<dbReference type="EMBL" id="CP043661">
    <property type="protein sequence ID" value="QNE17008.1"/>
    <property type="molecule type" value="Genomic_DNA"/>
</dbReference>
<reference evidence="1 2" key="2">
    <citation type="journal article" date="2020" name="Microbiol. Resour. Announc.">
        <title>Antarctic desert soil bacteria exhibit high novel natural product potential, evaluated through long-read genome sequencing and comparative genomics.</title>
        <authorList>
            <person name="Benaud N."/>
            <person name="Edwards R.J."/>
            <person name="Amos T.G."/>
            <person name="D'Agostino P.M."/>
            <person name="Gutierrez-Chavez C."/>
            <person name="Montgomery K."/>
            <person name="Nicetic I."/>
            <person name="Ferrari B.C."/>
        </authorList>
    </citation>
    <scope>NUCLEOTIDE SEQUENCE [LARGE SCALE GENOMIC DNA]</scope>
    <source>
        <strain evidence="1 2">SPB151</strain>
    </source>
</reference>
<keyword evidence="2" id="KW-1185">Reference proteome</keyword>
<dbReference type="RefSeq" id="WP_185445843.1">
    <property type="nucleotide sequence ID" value="NZ_CP043661.1"/>
</dbReference>
<accession>A0A7G6WSP3</accession>
<organism evidence="1 2">
    <name type="scientific">Kribbella qitaiheensis</name>
    <dbReference type="NCBI Taxonomy" id="1544730"/>
    <lineage>
        <taxon>Bacteria</taxon>
        <taxon>Bacillati</taxon>
        <taxon>Actinomycetota</taxon>
        <taxon>Actinomycetes</taxon>
        <taxon>Propionibacteriales</taxon>
        <taxon>Kribbellaceae</taxon>
        <taxon>Kribbella</taxon>
    </lineage>
</organism>
<dbReference type="Proteomes" id="UP000515563">
    <property type="component" value="Chromosome"/>
</dbReference>
<dbReference type="KEGG" id="kqi:F1D05_02640"/>
<evidence type="ECO:0000313" key="2">
    <source>
        <dbReference type="Proteomes" id="UP000515563"/>
    </source>
</evidence>
<gene>
    <name evidence="1" type="ORF">F1D05_02640</name>
</gene>
<reference evidence="2" key="1">
    <citation type="submission" date="2019-09" db="EMBL/GenBank/DDBJ databases">
        <title>Antimicrobial potential of Antarctic Bacteria.</title>
        <authorList>
            <person name="Benaud N."/>
            <person name="Edwards R.J."/>
            <person name="Ferrari B.C."/>
        </authorList>
    </citation>
    <scope>NUCLEOTIDE SEQUENCE [LARGE SCALE GENOMIC DNA]</scope>
    <source>
        <strain evidence="2">SPB151</strain>
    </source>
</reference>
<name>A0A7G6WSP3_9ACTN</name>
<proteinExistence type="predicted"/>
<dbReference type="AlphaFoldDB" id="A0A7G6WSP3"/>
<protein>
    <submittedName>
        <fullName evidence="1">Uncharacterized protein</fullName>
    </submittedName>
</protein>
<evidence type="ECO:0000313" key="1">
    <source>
        <dbReference type="EMBL" id="QNE17008.1"/>
    </source>
</evidence>
<sequence>MGLAVGLYLFLRWILHPLAIRLPASIDLIVDATSALFLTPEYLGTTISRKLVKRPLPLAFLYGEAVCGLACLVHGLGLTLADALRNASAEITHRQALIGGAVGGVCLVILS</sequence>